<evidence type="ECO:0000313" key="5">
    <source>
        <dbReference type="Proteomes" id="UP000594263"/>
    </source>
</evidence>
<dbReference type="EnsemblPlants" id="Kaladp0016s0059.1.v1.1">
    <property type="protein sequence ID" value="Kaladp0016s0059.1.v1.1.CDS.1"/>
    <property type="gene ID" value="Kaladp0016s0059.v1.1"/>
</dbReference>
<feature type="repeat" description="ARM" evidence="2">
    <location>
        <begin position="180"/>
        <end position="222"/>
    </location>
</feature>
<dbReference type="InterPro" id="IPR016024">
    <property type="entry name" value="ARM-type_fold"/>
</dbReference>
<dbReference type="Gramene" id="Kaladp0016s0059.1.v1.1">
    <property type="protein sequence ID" value="Kaladp0016s0059.1.v1.1.CDS.1"/>
    <property type="gene ID" value="Kaladp0016s0059.v1.1"/>
</dbReference>
<dbReference type="InterPro" id="IPR011989">
    <property type="entry name" value="ARM-like"/>
</dbReference>
<dbReference type="PANTHER" id="PTHR46043:SF13">
    <property type="entry name" value="ARM REPEAT SUPERFAMILY PROTEIN"/>
    <property type="match status" value="1"/>
</dbReference>
<accession>A0A7N0T012</accession>
<dbReference type="InterPro" id="IPR054296">
    <property type="entry name" value="DUF7032"/>
</dbReference>
<dbReference type="SMART" id="SM00185">
    <property type="entry name" value="ARM"/>
    <property type="match status" value="6"/>
</dbReference>
<evidence type="ECO:0000259" key="3">
    <source>
        <dbReference type="Pfam" id="PF23005"/>
    </source>
</evidence>
<dbReference type="Pfam" id="PF23005">
    <property type="entry name" value="DUF7032"/>
    <property type="match status" value="1"/>
</dbReference>
<evidence type="ECO:0000256" key="2">
    <source>
        <dbReference type="PROSITE-ProRule" id="PRU00259"/>
    </source>
</evidence>
<dbReference type="AlphaFoldDB" id="A0A7N0T012"/>
<dbReference type="Gene3D" id="1.25.10.10">
    <property type="entry name" value="Leucine-rich Repeat Variant"/>
    <property type="match status" value="2"/>
</dbReference>
<reference evidence="4" key="1">
    <citation type="submission" date="2021-01" db="UniProtKB">
        <authorList>
            <consortium name="EnsemblPlants"/>
        </authorList>
    </citation>
    <scope>IDENTIFICATION</scope>
</reference>
<dbReference type="OMA" id="RHVTDCD"/>
<keyword evidence="1" id="KW-0677">Repeat</keyword>
<keyword evidence="5" id="KW-1185">Reference proteome</keyword>
<sequence length="548" mass="58778">MKVSTNDHVGLPTDLLSQFTDEVLKVCSFKGKWSSVKSKLAHLQTHLTDLTDFPNFASNPLFLELVQSVTGTLEDGLALARRCQSDDFKEGKLRTQNDIDSIIARLGRHIRDGEILIKSGVLQDGGVVGSSKREALRVDARNLVTRLQMGCAESKNVAIDSLLGLLMEDDKNVLVAIAQGAVPVLVKLLDSSSAQMKEKTVYAISRVSMVESSKHVLIAEGLTLLNHLIRVLESGSGFAKEKACVALLGLSESKENARAIGSRCGVSSLLEICHTGTPNSQAVAAGVLRNLAIGEIKENFMDENALPVLLGLLASGTSLAQENVIGCLRNLVAGDEELKLGLAREGGIERLKSFWDGTPTAQNLEMAVDLLGTLASCAPTAEAIVAEGFIPRLVVVLNCEVSGVRIAAAKAVNELGFNSKTRKDLGDCGCIPLLVTMLEKKAVDEKEAAAKALSNLIQCTSNKKIFKKDERGIVNVVQLLDPLVPNLDKRYPVSILASLVHSKKCRKLMVAAGASPLLQKLVGMDVEGSKKLFESIRHGKVWGILARP</sequence>
<dbReference type="PANTHER" id="PTHR46043">
    <property type="entry name" value="ARM REPEAT SUPERFAMILY PROTEIN"/>
    <property type="match status" value="1"/>
</dbReference>
<dbReference type="Pfam" id="PF00514">
    <property type="entry name" value="Arm"/>
    <property type="match status" value="2"/>
</dbReference>
<protein>
    <recommendedName>
        <fullName evidence="3">DUF7032 domain-containing protein</fullName>
    </recommendedName>
</protein>
<feature type="domain" description="DUF7032" evidence="3">
    <location>
        <begin position="14"/>
        <end position="121"/>
    </location>
</feature>
<name>A0A7N0T012_KALFE</name>
<dbReference type="InterPro" id="IPR000225">
    <property type="entry name" value="Armadillo"/>
</dbReference>
<proteinExistence type="predicted"/>
<evidence type="ECO:0000256" key="1">
    <source>
        <dbReference type="ARBA" id="ARBA00022737"/>
    </source>
</evidence>
<dbReference type="PROSITE" id="PS50176">
    <property type="entry name" value="ARM_REPEAT"/>
    <property type="match status" value="1"/>
</dbReference>
<evidence type="ECO:0000313" key="4">
    <source>
        <dbReference type="EnsemblPlants" id="Kaladp0016s0059.1.v1.1.CDS.1"/>
    </source>
</evidence>
<dbReference type="Proteomes" id="UP000594263">
    <property type="component" value="Unplaced"/>
</dbReference>
<dbReference type="SUPFAM" id="SSF48371">
    <property type="entry name" value="ARM repeat"/>
    <property type="match status" value="1"/>
</dbReference>
<organism evidence="4 5">
    <name type="scientific">Kalanchoe fedtschenkoi</name>
    <name type="common">Lavender scallops</name>
    <name type="synonym">South American air plant</name>
    <dbReference type="NCBI Taxonomy" id="63787"/>
    <lineage>
        <taxon>Eukaryota</taxon>
        <taxon>Viridiplantae</taxon>
        <taxon>Streptophyta</taxon>
        <taxon>Embryophyta</taxon>
        <taxon>Tracheophyta</taxon>
        <taxon>Spermatophyta</taxon>
        <taxon>Magnoliopsida</taxon>
        <taxon>eudicotyledons</taxon>
        <taxon>Gunneridae</taxon>
        <taxon>Pentapetalae</taxon>
        <taxon>Saxifragales</taxon>
        <taxon>Crassulaceae</taxon>
        <taxon>Kalanchoe</taxon>
    </lineage>
</organism>